<dbReference type="EMBL" id="JACYTR010000022">
    <property type="protein sequence ID" value="MBD8526383.1"/>
    <property type="molecule type" value="Genomic_DNA"/>
</dbReference>
<feature type="signal peptide" evidence="2">
    <location>
        <begin position="1"/>
        <end position="21"/>
    </location>
</feature>
<keyword evidence="2" id="KW-0732">Signal</keyword>
<sequence length="745" mass="74918">MNYFARVFQVALALAPGFVSAGGTTVQLKIGSVTVPPSELASGGCIQVPILINDPDVANRDLRDLTFTVEVSDPSNVISGGIATNMVVANGFAPVGAGTGVAGLRNPGVDLANASGVSSPTCSAVFNQATQGSGPAVDFAANLNTFASWFINNNQGGVGRKQGFIIDLVGNGSIAQIPQGVDTLIAVLEIPIISSPGLAQIQITATPNAVVAGGNAYTFETGLAKVQVVENFTLPSAPATVNIVDAPACAGATTTPTNPTWSDPQEGGLGGALTFNLPGTGSADQIHLSGSDGLDVTFLSAGANTTFAIDTVNDGSPSAGANRTYTVQYEVEFPPASGTYIAGTACNLSPSFAAGSATMSWDPMPVIGNSASIDVSMVNARFNGGRFATLTLPDTSTVDLVSPTSGSGSNTLSFDNALTLSNISPSDAGTYTLSGVDAAGDAISQSLILGFSPPVNQTNCAAVSTATIGGSVTVPLAGNAGALDFMITYDGVTYDGVPAGNFVLSNITGNATSFVVGANGFDAMGNPTVDQITCDIDYVPPTAVCSQSPTGQVDIGTVITLTTATTNAISSTVSSVPMTPNISPTQNASVNWSATHVAVADTTLGALATNPDGETATCSWLIDVSCQDPTFASIPGAGATSLVVVGSMGCSYTVRVTDPSGGFTDYTVTIDTLTDAINNVGTGTLSIVIQPRTRYEVGQLGLASVSAGFTTPAIAIQVPATDGLGLWLLLLGTCVFGFAVLRART</sequence>
<reference evidence="3 4" key="1">
    <citation type="submission" date="2020-09" db="EMBL/GenBank/DDBJ databases">
        <title>Pseudoxanthomonas sp. CAU 1598 isolated from sand of Yaerae Beach.</title>
        <authorList>
            <person name="Kim W."/>
        </authorList>
    </citation>
    <scope>NUCLEOTIDE SEQUENCE [LARGE SCALE GENOMIC DNA]</scope>
    <source>
        <strain evidence="3 4">CAU 1598</strain>
    </source>
</reference>
<feature type="transmembrane region" description="Helical" evidence="1">
    <location>
        <begin position="724"/>
        <end position="741"/>
    </location>
</feature>
<keyword evidence="1" id="KW-0472">Membrane</keyword>
<feature type="chain" id="PRO_5043475801" description="Secreted protein (IPTL-CTERM system target)" evidence="2">
    <location>
        <begin position="22"/>
        <end position="745"/>
    </location>
</feature>
<evidence type="ECO:0000313" key="4">
    <source>
        <dbReference type="Proteomes" id="UP000613768"/>
    </source>
</evidence>
<dbReference type="AlphaFoldDB" id="A0AAW3ZJU6"/>
<protein>
    <recommendedName>
        <fullName evidence="5">Secreted protein (IPTL-CTERM system target)</fullName>
    </recommendedName>
</protein>
<keyword evidence="1" id="KW-0812">Transmembrane</keyword>
<evidence type="ECO:0000256" key="1">
    <source>
        <dbReference type="SAM" id="Phobius"/>
    </source>
</evidence>
<keyword evidence="4" id="KW-1185">Reference proteome</keyword>
<organism evidence="3 4">
    <name type="scientific">Pseudomarimonas arenosa</name>
    <dbReference type="NCBI Taxonomy" id="2774145"/>
    <lineage>
        <taxon>Bacteria</taxon>
        <taxon>Pseudomonadati</taxon>
        <taxon>Pseudomonadota</taxon>
        <taxon>Gammaproteobacteria</taxon>
        <taxon>Lysobacterales</taxon>
        <taxon>Lysobacteraceae</taxon>
        <taxon>Pseudomarimonas</taxon>
    </lineage>
</organism>
<dbReference type="Proteomes" id="UP000613768">
    <property type="component" value="Unassembled WGS sequence"/>
</dbReference>
<gene>
    <name evidence="3" type="ORF">IFO71_11605</name>
</gene>
<keyword evidence="1" id="KW-1133">Transmembrane helix</keyword>
<evidence type="ECO:0008006" key="5">
    <source>
        <dbReference type="Google" id="ProtNLM"/>
    </source>
</evidence>
<accession>A0AAW3ZJU6</accession>
<dbReference type="RefSeq" id="WP_192029805.1">
    <property type="nucleotide sequence ID" value="NZ_JACYTR010000022.1"/>
</dbReference>
<comment type="caution">
    <text evidence="3">The sequence shown here is derived from an EMBL/GenBank/DDBJ whole genome shotgun (WGS) entry which is preliminary data.</text>
</comment>
<evidence type="ECO:0000313" key="3">
    <source>
        <dbReference type="EMBL" id="MBD8526383.1"/>
    </source>
</evidence>
<proteinExistence type="predicted"/>
<name>A0AAW3ZJU6_9GAMM</name>
<evidence type="ECO:0000256" key="2">
    <source>
        <dbReference type="SAM" id="SignalP"/>
    </source>
</evidence>